<accession>A0A4U1GJ28</accession>
<protein>
    <submittedName>
        <fullName evidence="1">DUF4265 domain-containing protein</fullName>
    </submittedName>
</protein>
<dbReference type="Proteomes" id="UP000309594">
    <property type="component" value="Unassembled WGS sequence"/>
</dbReference>
<gene>
    <name evidence="1" type="ORF">FBD94_06330</name>
</gene>
<sequence length="104" mass="11602">MWIFIQIEKTGKSFLLVNSIEPVEPSGNSTVQVVILDSTTITNDIRELFDSLGCSSEKANEGYFVIDVPFNLEYTSVQNKLIELEKSGVLDYAEPCLSEKHSVV</sequence>
<dbReference type="Pfam" id="PF14085">
    <property type="entry name" value="DUF4265"/>
    <property type="match status" value="1"/>
</dbReference>
<proteinExistence type="predicted"/>
<dbReference type="EMBL" id="SWDX01000002">
    <property type="protein sequence ID" value="TKC64148.1"/>
    <property type="molecule type" value="Genomic_DNA"/>
</dbReference>
<evidence type="ECO:0000313" key="2">
    <source>
        <dbReference type="Proteomes" id="UP000309594"/>
    </source>
</evidence>
<comment type="caution">
    <text evidence="1">The sequence shown here is derived from an EMBL/GenBank/DDBJ whole genome shotgun (WGS) entry which is preliminary data.</text>
</comment>
<dbReference type="InterPro" id="IPR025361">
    <property type="entry name" value="DUF4265"/>
</dbReference>
<evidence type="ECO:0000313" key="1">
    <source>
        <dbReference type="EMBL" id="TKC64148.1"/>
    </source>
</evidence>
<dbReference type="AlphaFoldDB" id="A0A4U1GJ28"/>
<reference evidence="1 2" key="1">
    <citation type="submission" date="2019-04" db="EMBL/GenBank/DDBJ databases">
        <title>Pedobacter sp. RP-1-16 sp. nov., isolated from Arctic soil.</title>
        <authorList>
            <person name="Dahal R.H."/>
            <person name="Kim D.-U."/>
        </authorList>
    </citation>
    <scope>NUCLEOTIDE SEQUENCE [LARGE SCALE GENOMIC DNA]</scope>
    <source>
        <strain evidence="1 2">RP-1-16</strain>
    </source>
</reference>
<name>A0A4U1GJ28_9SPHI</name>
<organism evidence="1 2">
    <name type="scientific">Pedobacter hiemivivus</name>
    <dbReference type="NCBI Taxonomy" id="2530454"/>
    <lineage>
        <taxon>Bacteria</taxon>
        <taxon>Pseudomonadati</taxon>
        <taxon>Bacteroidota</taxon>
        <taxon>Sphingobacteriia</taxon>
        <taxon>Sphingobacteriales</taxon>
        <taxon>Sphingobacteriaceae</taxon>
        <taxon>Pedobacter</taxon>
    </lineage>
</organism>